<feature type="region of interest" description="Disordered" evidence="1">
    <location>
        <begin position="948"/>
        <end position="1129"/>
    </location>
</feature>
<accession>A0ABR1AN01</accession>
<dbReference type="Gene3D" id="2.30.30.140">
    <property type="match status" value="1"/>
</dbReference>
<feature type="compositionally biased region" description="Basic residues" evidence="1">
    <location>
        <begin position="1025"/>
        <end position="1037"/>
    </location>
</feature>
<feature type="compositionally biased region" description="Basic and acidic residues" evidence="1">
    <location>
        <begin position="1077"/>
        <end position="1100"/>
    </location>
</feature>
<feature type="compositionally biased region" description="Acidic residues" evidence="1">
    <location>
        <begin position="551"/>
        <end position="562"/>
    </location>
</feature>
<evidence type="ECO:0000313" key="3">
    <source>
        <dbReference type="EMBL" id="KAK6623862.1"/>
    </source>
</evidence>
<evidence type="ECO:0000256" key="1">
    <source>
        <dbReference type="SAM" id="MobiDB-lite"/>
    </source>
</evidence>
<evidence type="ECO:0000313" key="4">
    <source>
        <dbReference type="Proteomes" id="UP001359485"/>
    </source>
</evidence>
<feature type="region of interest" description="Disordered" evidence="1">
    <location>
        <begin position="752"/>
        <end position="796"/>
    </location>
</feature>
<dbReference type="EMBL" id="JAWJWF010000046">
    <property type="protein sequence ID" value="KAK6623862.1"/>
    <property type="molecule type" value="Genomic_DNA"/>
</dbReference>
<reference evidence="3 4" key="1">
    <citation type="submission" date="2023-09" db="EMBL/GenBank/DDBJ databases">
        <title>Genomes of two closely related lineages of the louse Polyplax serrata with different host specificities.</title>
        <authorList>
            <person name="Martinu J."/>
            <person name="Tarabai H."/>
            <person name="Stefka J."/>
            <person name="Hypsa V."/>
        </authorList>
    </citation>
    <scope>NUCLEOTIDE SEQUENCE [LARGE SCALE GENOMIC DNA]</scope>
    <source>
        <strain evidence="3">98ZLc_SE</strain>
    </source>
</reference>
<dbReference type="SMART" id="SM00439">
    <property type="entry name" value="BAH"/>
    <property type="match status" value="1"/>
</dbReference>
<dbReference type="Proteomes" id="UP001359485">
    <property type="component" value="Unassembled WGS sequence"/>
</dbReference>
<dbReference type="PANTHER" id="PTHR12505">
    <property type="entry name" value="PHD FINGER TRANSCRIPTION FACTOR"/>
    <property type="match status" value="1"/>
</dbReference>
<dbReference type="Pfam" id="PF24912">
    <property type="entry name" value="SH3_TNRC18"/>
    <property type="match status" value="1"/>
</dbReference>
<feature type="compositionally biased region" description="Basic and acidic residues" evidence="1">
    <location>
        <begin position="971"/>
        <end position="990"/>
    </location>
</feature>
<name>A0ABR1AN01_POLSC</name>
<organism evidence="3 4">
    <name type="scientific">Polyplax serrata</name>
    <name type="common">Common mouse louse</name>
    <dbReference type="NCBI Taxonomy" id="468196"/>
    <lineage>
        <taxon>Eukaryota</taxon>
        <taxon>Metazoa</taxon>
        <taxon>Ecdysozoa</taxon>
        <taxon>Arthropoda</taxon>
        <taxon>Hexapoda</taxon>
        <taxon>Insecta</taxon>
        <taxon>Pterygota</taxon>
        <taxon>Neoptera</taxon>
        <taxon>Paraneoptera</taxon>
        <taxon>Psocodea</taxon>
        <taxon>Troctomorpha</taxon>
        <taxon>Phthiraptera</taxon>
        <taxon>Anoplura</taxon>
        <taxon>Polyplacidae</taxon>
        <taxon>Polyplax</taxon>
    </lineage>
</organism>
<dbReference type="InterPro" id="IPR043151">
    <property type="entry name" value="BAH_sf"/>
</dbReference>
<feature type="region of interest" description="Disordered" evidence="1">
    <location>
        <begin position="476"/>
        <end position="738"/>
    </location>
</feature>
<protein>
    <recommendedName>
        <fullName evidence="2">BAH domain-containing protein</fullName>
    </recommendedName>
</protein>
<dbReference type="PANTHER" id="PTHR12505:SF24">
    <property type="entry name" value="PROTEIN WINGED EYE"/>
    <property type="match status" value="1"/>
</dbReference>
<dbReference type="InterPro" id="IPR056841">
    <property type="entry name" value="TNRC18_BAHCC1-like_SH3"/>
</dbReference>
<dbReference type="InterPro" id="IPR048924">
    <property type="entry name" value="BAHCC1-like_Tudor"/>
</dbReference>
<feature type="compositionally biased region" description="Basic and acidic residues" evidence="1">
    <location>
        <begin position="687"/>
        <end position="704"/>
    </location>
</feature>
<gene>
    <name evidence="3" type="ORF">RUM44_010718</name>
</gene>
<feature type="domain" description="BAH" evidence="2">
    <location>
        <begin position="1174"/>
        <end position="1299"/>
    </location>
</feature>
<dbReference type="Gene3D" id="2.30.30.490">
    <property type="match status" value="1"/>
</dbReference>
<evidence type="ECO:0000259" key="2">
    <source>
        <dbReference type="PROSITE" id="PS51038"/>
    </source>
</evidence>
<feature type="compositionally biased region" description="Polar residues" evidence="1">
    <location>
        <begin position="1008"/>
        <end position="1020"/>
    </location>
</feature>
<proteinExistence type="predicted"/>
<dbReference type="Pfam" id="PF01426">
    <property type="entry name" value="BAH"/>
    <property type="match status" value="1"/>
</dbReference>
<feature type="compositionally biased region" description="Acidic residues" evidence="1">
    <location>
        <begin position="476"/>
        <end position="486"/>
    </location>
</feature>
<dbReference type="Pfam" id="PF21744">
    <property type="entry name" value="BAHCC1-like_Tudor"/>
    <property type="match status" value="1"/>
</dbReference>
<feature type="compositionally biased region" description="Basic residues" evidence="1">
    <location>
        <begin position="1046"/>
        <end position="1076"/>
    </location>
</feature>
<dbReference type="InterPro" id="IPR052429">
    <property type="entry name" value="BAH_domain_protein"/>
</dbReference>
<dbReference type="PROSITE" id="PS51038">
    <property type="entry name" value="BAH"/>
    <property type="match status" value="1"/>
</dbReference>
<feature type="compositionally biased region" description="Basic residues" evidence="1">
    <location>
        <begin position="513"/>
        <end position="522"/>
    </location>
</feature>
<dbReference type="CDD" id="cd04714">
    <property type="entry name" value="BAH_BAHCC1"/>
    <property type="match status" value="1"/>
</dbReference>
<feature type="compositionally biased region" description="Basic residues" evidence="1">
    <location>
        <begin position="716"/>
        <end position="725"/>
    </location>
</feature>
<feature type="compositionally biased region" description="Acidic residues" evidence="1">
    <location>
        <begin position="753"/>
        <end position="773"/>
    </location>
</feature>
<feature type="compositionally biased region" description="Basic residues" evidence="1">
    <location>
        <begin position="637"/>
        <end position="649"/>
    </location>
</feature>
<comment type="caution">
    <text evidence="3">The sequence shown here is derived from an EMBL/GenBank/DDBJ whole genome shotgun (WGS) entry which is preliminary data.</text>
</comment>
<feature type="compositionally biased region" description="Basic and acidic residues" evidence="1">
    <location>
        <begin position="487"/>
        <end position="502"/>
    </location>
</feature>
<dbReference type="InterPro" id="IPR001025">
    <property type="entry name" value="BAH_dom"/>
</dbReference>
<sequence>MAPTQATAPVDYPPFPPVGFQLVRDPITGHFLLIPASNLEALQRAILWPNYQPTHSQMIIPPISLQPNSPRLLLETNVSPVDFLTPETIQRHTSQHRILINTCNRKVMGPALIKFEASEDSNTLAVPTMENGGVCTKSQTVALAASKTLGGFNHVTSGLPENVGSQEASTVSCLSPVVQKPQDQFQPIGSTVLSNPSCTSGPLTDAGNQSTPAVEMKNDGSQTSIAHENKFEVFGRRTDVTSSREEDKETEEVPLRGEPEDDKRAVLREIQKRREMEENLKVKISLVPDVNIKKEMVSPSQVDLSGLELLSNSIEQLMCETKDKKLVDYIESVDKSMIDVDRKDLFNDACEGAVLLQNLKNGFRALDNSPYKEDESRKDLGGLGLLCALAEQRFQEEIGKANSKNKEAILDCKDADNYEEAKEDGGDSCKDEDEKQTDVDFRTSCTKEETKDCDFNRNYHNECEYSLKDCDDDVETADDADCEDSEKESQTSEHKTTRRFEESENSFSGRGPGRPKKTKCKKLISSPLLRTSRKSKEMSPPVLEKQTDYPLVDEGDDSEEDPLQSKYKIDVLKPPTLTPSAVLEPSSAPAVRPVPWERLGQDSPRRTIKSETSPGGSESSRKRKYSDSDDMDSLSLSKRRKVGRPKKHIPVGGTRNAQTETIVIKKPRTKPNYLFHPIQTDDEGSDEEHPTREKRKSPLEKFEDQTDDGTNEDKRKNKTKKIRPKLKAEPKIREWTPASDDINLMDWCKSVADEQEEDDDDDDDEEEEEDVEESAARKVRVQKKEEDSKISTEATATNKMKVESKLQSCVLTVDHIKGDNLPMRTLTEMGGLFYAGQLSAIRAPDVYGITIDGERGNRPHIYSREEILKYSILEVRPTVAADLTPGVRCCAYWSEQYRCLYPGTVSAPASPDPELDERFVNVEFDDGDSGRINIEDIRLLPEDYPIVEYDPNPLQSLTKRRRRTSGTSVESHSKERKSIDSMADTEKVDSVARNPPETPNDDTKVHKTNGTPETVTFSNSEADRKHLKKRRRDKLKRLQSLAADGKRKHKKHRCSEEHRHHKHHKKHRKHRHKHGMKRDGDVSGVKRELEENGKVEELKNKKVKKKGVKQSGKSPTRKPKKCKERTDSVESKSKIAAFLPARQLWGWSGKGFKRPGAKGRARKEFYKTIQRGKERITVGDCAVFLSTGRPDRPYIGRIESMWESWGTNMIVKVKWFYHPEETVGCPATLEYPGGLFESPHVDENDVQTISHKCEVLPLKEYTAKLGNSPHRYETIYDNNDIYYLAGYYDPTNTTLKMEPGVK</sequence>
<keyword evidence="4" id="KW-1185">Reference proteome</keyword>
<feature type="compositionally biased region" description="Basic and acidic residues" evidence="1">
    <location>
        <begin position="599"/>
        <end position="609"/>
    </location>
</feature>